<dbReference type="EMBL" id="QZJZ01000097">
    <property type="protein sequence ID" value="RJP56318.1"/>
    <property type="molecule type" value="Genomic_DNA"/>
</dbReference>
<proteinExistence type="predicted"/>
<evidence type="ECO:0008006" key="4">
    <source>
        <dbReference type="Google" id="ProtNLM"/>
    </source>
</evidence>
<sequence length="198" mass="22921">MIKFFLPLMCSFCICCIHVLPLRCAVDNDSAVREEEVSNESVIKSVPSRREQFTRIMNERWENIKKIADAEPENREAVMQAAQTALLMAKNKEAIKYLRKVVEIDRASASPSIDEIIQLQRRIIGLYIRDHNINMAVVELKNLTLLQPDNEILQHEFAEFLTNNGYADRAKLVYTSIINKNPDDERALYQLKLLEENQ</sequence>
<name>A0A3A4R1Z7_9BACT</name>
<evidence type="ECO:0000313" key="3">
    <source>
        <dbReference type="Proteomes" id="UP000266426"/>
    </source>
</evidence>
<keyword evidence="1" id="KW-0732">Signal</keyword>
<dbReference type="Proteomes" id="UP000266426">
    <property type="component" value="Unassembled WGS sequence"/>
</dbReference>
<reference evidence="2 3" key="1">
    <citation type="journal article" date="2017" name="ISME J.">
        <title>Energy and carbon metabolisms in a deep terrestrial subsurface fluid microbial community.</title>
        <authorList>
            <person name="Momper L."/>
            <person name="Jungbluth S.P."/>
            <person name="Lee M.D."/>
            <person name="Amend J.P."/>
        </authorList>
    </citation>
    <scope>NUCLEOTIDE SEQUENCE [LARGE SCALE GENOMIC DNA]</scope>
    <source>
        <strain evidence="2">SURF_26</strain>
    </source>
</reference>
<feature type="signal peptide" evidence="1">
    <location>
        <begin position="1"/>
        <end position="25"/>
    </location>
</feature>
<gene>
    <name evidence="2" type="ORF">C4541_12685</name>
</gene>
<comment type="caution">
    <text evidence="2">The sequence shown here is derived from an EMBL/GenBank/DDBJ whole genome shotgun (WGS) entry which is preliminary data.</text>
</comment>
<protein>
    <recommendedName>
        <fullName evidence="4">Tetratricopeptide repeat protein</fullName>
    </recommendedName>
</protein>
<dbReference type="SUPFAM" id="SSF48452">
    <property type="entry name" value="TPR-like"/>
    <property type="match status" value="1"/>
</dbReference>
<dbReference type="AlphaFoldDB" id="A0A3A4R1Z7"/>
<organism evidence="2 3">
    <name type="scientific">Candidatus Auribacter fodinae</name>
    <dbReference type="NCBI Taxonomy" id="2093366"/>
    <lineage>
        <taxon>Bacteria</taxon>
        <taxon>Pseudomonadati</taxon>
        <taxon>Candidatus Auribacterota</taxon>
        <taxon>Candidatus Auribacteria</taxon>
        <taxon>Candidatus Auribacterales</taxon>
        <taxon>Candidatus Auribacteraceae</taxon>
        <taxon>Candidatus Auribacter</taxon>
    </lineage>
</organism>
<dbReference type="Gene3D" id="1.25.40.10">
    <property type="entry name" value="Tetratricopeptide repeat domain"/>
    <property type="match status" value="1"/>
</dbReference>
<feature type="chain" id="PRO_5017405290" description="Tetratricopeptide repeat protein" evidence="1">
    <location>
        <begin position="26"/>
        <end position="198"/>
    </location>
</feature>
<dbReference type="InterPro" id="IPR011990">
    <property type="entry name" value="TPR-like_helical_dom_sf"/>
</dbReference>
<evidence type="ECO:0000313" key="2">
    <source>
        <dbReference type="EMBL" id="RJP56318.1"/>
    </source>
</evidence>
<evidence type="ECO:0000256" key="1">
    <source>
        <dbReference type="SAM" id="SignalP"/>
    </source>
</evidence>
<accession>A0A3A4R1Z7</accession>